<keyword evidence="3" id="KW-1185">Reference proteome</keyword>
<keyword evidence="1" id="KW-0472">Membrane</keyword>
<gene>
    <name evidence="2" type="ORF">EHQ59_13920</name>
</gene>
<dbReference type="RefSeq" id="WP_135620260.1">
    <property type="nucleotide sequence ID" value="NZ_RQGG01000037.1"/>
</dbReference>
<evidence type="ECO:0000313" key="3">
    <source>
        <dbReference type="Proteomes" id="UP000297609"/>
    </source>
</evidence>
<keyword evidence="1" id="KW-1133">Transmembrane helix</keyword>
<sequence>MNRTKTSKEFTLRTLSLFTGIGLLAMAVIAPIVYFQIFPSLFIAGDLGATIANLKASVFSFRLGIFLFLVVAILDVLVAWGLYLILRPLHFELSLLAAWFRLVYAVLLVVALQNLLSILPIVENEGSVTSVCNANVCPSVLHLYNSFQNFWDFSLVLFGIHLILVGLVFLFAKQTSKIIGVLVVVAGLGYSMDAIGKLLVAGYDWEVAMFTFIGEVVLIGWLFYRSFLGFEDFDTTNLLPLF</sequence>
<feature type="transmembrane region" description="Helical" evidence="1">
    <location>
        <begin position="207"/>
        <end position="224"/>
    </location>
</feature>
<dbReference type="AlphaFoldDB" id="A0A4R9JQA5"/>
<feature type="transmembrane region" description="Helical" evidence="1">
    <location>
        <begin position="63"/>
        <end position="86"/>
    </location>
</feature>
<dbReference type="InterPro" id="IPR025495">
    <property type="entry name" value="DUF4386"/>
</dbReference>
<dbReference type="OrthoDB" id="1160166at2"/>
<comment type="caution">
    <text evidence="2">The sequence shown here is derived from an EMBL/GenBank/DDBJ whole genome shotgun (WGS) entry which is preliminary data.</text>
</comment>
<protein>
    <submittedName>
        <fullName evidence="2">DUF4386 domain-containing protein</fullName>
    </submittedName>
</protein>
<proteinExistence type="predicted"/>
<feature type="transmembrane region" description="Helical" evidence="1">
    <location>
        <begin position="150"/>
        <end position="171"/>
    </location>
</feature>
<feature type="transmembrane region" description="Helical" evidence="1">
    <location>
        <begin position="178"/>
        <end position="201"/>
    </location>
</feature>
<dbReference type="Proteomes" id="UP000297609">
    <property type="component" value="Unassembled WGS sequence"/>
</dbReference>
<accession>A0A4R9JQA5</accession>
<dbReference type="EMBL" id="RQGG01000037">
    <property type="protein sequence ID" value="TGL49881.1"/>
    <property type="molecule type" value="Genomic_DNA"/>
</dbReference>
<organism evidence="2 3">
    <name type="scientific">Leptospira kemamanensis</name>
    <dbReference type="NCBI Taxonomy" id="2484942"/>
    <lineage>
        <taxon>Bacteria</taxon>
        <taxon>Pseudomonadati</taxon>
        <taxon>Spirochaetota</taxon>
        <taxon>Spirochaetia</taxon>
        <taxon>Leptospirales</taxon>
        <taxon>Leptospiraceae</taxon>
        <taxon>Leptospira</taxon>
    </lineage>
</organism>
<dbReference type="Pfam" id="PF14329">
    <property type="entry name" value="DUF4386"/>
    <property type="match status" value="1"/>
</dbReference>
<feature type="transmembrane region" description="Helical" evidence="1">
    <location>
        <begin position="98"/>
        <end position="121"/>
    </location>
</feature>
<evidence type="ECO:0000313" key="2">
    <source>
        <dbReference type="EMBL" id="TGL49881.1"/>
    </source>
</evidence>
<evidence type="ECO:0000256" key="1">
    <source>
        <dbReference type="SAM" id="Phobius"/>
    </source>
</evidence>
<feature type="transmembrane region" description="Helical" evidence="1">
    <location>
        <begin position="12"/>
        <end position="37"/>
    </location>
</feature>
<reference evidence="2" key="1">
    <citation type="journal article" date="2019" name="PLoS Negl. Trop. Dis.">
        <title>Revisiting the worldwide diversity of Leptospira species in the environment.</title>
        <authorList>
            <person name="Vincent A.T."/>
            <person name="Schiettekatte O."/>
            <person name="Bourhy P."/>
            <person name="Veyrier F.J."/>
            <person name="Picardeau M."/>
        </authorList>
    </citation>
    <scope>NUCLEOTIDE SEQUENCE [LARGE SCALE GENOMIC DNA]</scope>
    <source>
        <strain evidence="2">201702454</strain>
    </source>
</reference>
<keyword evidence="1" id="KW-0812">Transmembrane</keyword>
<name>A0A4R9JQA5_9LEPT</name>